<keyword evidence="3" id="KW-0547">Nucleotide-binding</keyword>
<dbReference type="PANTHER" id="PTHR48016:SF12">
    <property type="entry name" value="PROTEIN KINASE DOMAIN-CONTAINING PROTEIN"/>
    <property type="match status" value="1"/>
</dbReference>
<comment type="similarity">
    <text evidence="1">Belongs to the protein kinase superfamily. STE Ser/Thr protein kinase family. MAP kinase kinase kinase subfamily.</text>
</comment>
<dbReference type="GO" id="GO:0005737">
    <property type="term" value="C:cytoplasm"/>
    <property type="evidence" value="ECO:0007669"/>
    <property type="project" value="TreeGrafter"/>
</dbReference>
<dbReference type="InterPro" id="IPR000719">
    <property type="entry name" value="Prot_kinase_dom"/>
</dbReference>
<protein>
    <recommendedName>
        <fullName evidence="7">Protein kinase domain-containing protein</fullName>
    </recommendedName>
</protein>
<feature type="domain" description="Protein kinase" evidence="7">
    <location>
        <begin position="1"/>
        <end position="79"/>
    </location>
</feature>
<evidence type="ECO:0000256" key="3">
    <source>
        <dbReference type="ARBA" id="ARBA00022741"/>
    </source>
</evidence>
<dbReference type="PANTHER" id="PTHR48016">
    <property type="entry name" value="MAP KINASE KINASE KINASE SSK2-RELATED-RELATED"/>
    <property type="match status" value="1"/>
</dbReference>
<evidence type="ECO:0000256" key="4">
    <source>
        <dbReference type="ARBA" id="ARBA00022777"/>
    </source>
</evidence>
<reference evidence="8" key="1">
    <citation type="submission" date="2022-12" db="EMBL/GenBank/DDBJ databases">
        <title>Draft genome assemblies for two species of Escallonia (Escalloniales).</title>
        <authorList>
            <person name="Chanderbali A."/>
            <person name="Dervinis C."/>
            <person name="Anghel I."/>
            <person name="Soltis D."/>
            <person name="Soltis P."/>
            <person name="Zapata F."/>
        </authorList>
    </citation>
    <scope>NUCLEOTIDE SEQUENCE</scope>
    <source>
        <strain evidence="8">UCBG92.1500</strain>
        <tissue evidence="8">Leaf</tissue>
    </source>
</reference>
<feature type="compositionally biased region" description="Low complexity" evidence="6">
    <location>
        <begin position="134"/>
        <end position="144"/>
    </location>
</feature>
<keyword evidence="4" id="KW-0418">Kinase</keyword>
<dbReference type="AlphaFoldDB" id="A0AA88RVK0"/>
<evidence type="ECO:0000313" key="8">
    <source>
        <dbReference type="EMBL" id="KAK2992322.1"/>
    </source>
</evidence>
<evidence type="ECO:0000256" key="5">
    <source>
        <dbReference type="ARBA" id="ARBA00022840"/>
    </source>
</evidence>
<keyword evidence="9" id="KW-1185">Reference proteome</keyword>
<evidence type="ECO:0000313" key="9">
    <source>
        <dbReference type="Proteomes" id="UP001187471"/>
    </source>
</evidence>
<dbReference type="InterPro" id="IPR050538">
    <property type="entry name" value="MAP_kinase_kinase_kinase"/>
</dbReference>
<comment type="caution">
    <text evidence="8">The sequence shown here is derived from an EMBL/GenBank/DDBJ whole genome shotgun (WGS) entry which is preliminary data.</text>
</comment>
<feature type="region of interest" description="Disordered" evidence="6">
    <location>
        <begin position="127"/>
        <end position="159"/>
    </location>
</feature>
<gene>
    <name evidence="8" type="ORF">RJ640_020315</name>
</gene>
<sequence length="206" mass="22742">MGSIGLGFNPTQFAPLTSRKGEEISPRSQEVQAMFSVLNKSPPIPETLSSEGKDFLRGCFQRNPADRPTAVMLLEHPFLRNSHGQNISVGMQEFSAMKLNDTAQSPRDWTKHKDLLPLIPGTWSKHGKLPYGESSQSYPDSSDSGTAARRSPRSTLEILPTVSSPELNYSLRSVSPSNIFGSLHLEAGNKHSSVFWRTLGREIPHL</sequence>
<keyword evidence="5" id="KW-0067">ATP-binding</keyword>
<evidence type="ECO:0000259" key="7">
    <source>
        <dbReference type="PROSITE" id="PS50011"/>
    </source>
</evidence>
<organism evidence="8 9">
    <name type="scientific">Escallonia rubra</name>
    <dbReference type="NCBI Taxonomy" id="112253"/>
    <lineage>
        <taxon>Eukaryota</taxon>
        <taxon>Viridiplantae</taxon>
        <taxon>Streptophyta</taxon>
        <taxon>Embryophyta</taxon>
        <taxon>Tracheophyta</taxon>
        <taxon>Spermatophyta</taxon>
        <taxon>Magnoliopsida</taxon>
        <taxon>eudicotyledons</taxon>
        <taxon>Gunneridae</taxon>
        <taxon>Pentapetalae</taxon>
        <taxon>asterids</taxon>
        <taxon>campanulids</taxon>
        <taxon>Escalloniales</taxon>
        <taxon>Escalloniaceae</taxon>
        <taxon>Escallonia</taxon>
    </lineage>
</organism>
<name>A0AA88RVK0_9ASTE</name>
<evidence type="ECO:0000256" key="2">
    <source>
        <dbReference type="ARBA" id="ARBA00022679"/>
    </source>
</evidence>
<accession>A0AA88RVK0</accession>
<feature type="region of interest" description="Disordered" evidence="6">
    <location>
        <begin position="1"/>
        <end position="25"/>
    </location>
</feature>
<evidence type="ECO:0000256" key="1">
    <source>
        <dbReference type="ARBA" id="ARBA00006529"/>
    </source>
</evidence>
<keyword evidence="2" id="KW-0808">Transferase</keyword>
<dbReference type="PROSITE" id="PS50011">
    <property type="entry name" value="PROTEIN_KINASE_DOM"/>
    <property type="match status" value="1"/>
</dbReference>
<dbReference type="Gene3D" id="1.10.510.10">
    <property type="entry name" value="Transferase(Phosphotransferase) domain 1"/>
    <property type="match status" value="1"/>
</dbReference>
<proteinExistence type="inferred from homology"/>
<dbReference type="GO" id="GO:0005524">
    <property type="term" value="F:ATP binding"/>
    <property type="evidence" value="ECO:0007669"/>
    <property type="project" value="UniProtKB-KW"/>
</dbReference>
<dbReference type="Proteomes" id="UP001187471">
    <property type="component" value="Unassembled WGS sequence"/>
</dbReference>
<dbReference type="GO" id="GO:0004709">
    <property type="term" value="F:MAP kinase kinase kinase activity"/>
    <property type="evidence" value="ECO:0007669"/>
    <property type="project" value="TreeGrafter"/>
</dbReference>
<dbReference type="InterPro" id="IPR011009">
    <property type="entry name" value="Kinase-like_dom_sf"/>
</dbReference>
<dbReference type="SUPFAM" id="SSF56112">
    <property type="entry name" value="Protein kinase-like (PK-like)"/>
    <property type="match status" value="1"/>
</dbReference>
<dbReference type="EMBL" id="JAVXUO010000422">
    <property type="protein sequence ID" value="KAK2992322.1"/>
    <property type="molecule type" value="Genomic_DNA"/>
</dbReference>
<evidence type="ECO:0000256" key="6">
    <source>
        <dbReference type="SAM" id="MobiDB-lite"/>
    </source>
</evidence>